<gene>
    <name evidence="1" type="ORF">SMN809_LOCUS40134</name>
</gene>
<accession>A0A8S2ZD64</accession>
<organism evidence="1 2">
    <name type="scientific">Rotaria magnacalcarata</name>
    <dbReference type="NCBI Taxonomy" id="392030"/>
    <lineage>
        <taxon>Eukaryota</taxon>
        <taxon>Metazoa</taxon>
        <taxon>Spiralia</taxon>
        <taxon>Gnathifera</taxon>
        <taxon>Rotifera</taxon>
        <taxon>Eurotatoria</taxon>
        <taxon>Bdelloidea</taxon>
        <taxon>Philodinida</taxon>
        <taxon>Philodinidae</taxon>
        <taxon>Rotaria</taxon>
    </lineage>
</organism>
<sequence length="50" mass="5837">MQQFNQNQTQCGIPTGQYCVQIAIERTEYASNTVDPQHDETHKVHTYRKV</sequence>
<evidence type="ECO:0000313" key="2">
    <source>
        <dbReference type="Proteomes" id="UP000676336"/>
    </source>
</evidence>
<evidence type="ECO:0000313" key="1">
    <source>
        <dbReference type="EMBL" id="CAF4627013.1"/>
    </source>
</evidence>
<name>A0A8S2ZD64_9BILA</name>
<dbReference type="Proteomes" id="UP000676336">
    <property type="component" value="Unassembled WGS sequence"/>
</dbReference>
<feature type="non-terminal residue" evidence="1">
    <location>
        <position position="1"/>
    </location>
</feature>
<proteinExistence type="predicted"/>
<reference evidence="1" key="1">
    <citation type="submission" date="2021-02" db="EMBL/GenBank/DDBJ databases">
        <authorList>
            <person name="Nowell W R."/>
        </authorList>
    </citation>
    <scope>NUCLEOTIDE SEQUENCE</scope>
</reference>
<dbReference type="EMBL" id="CAJOBI010109723">
    <property type="protein sequence ID" value="CAF4627013.1"/>
    <property type="molecule type" value="Genomic_DNA"/>
</dbReference>
<protein>
    <submittedName>
        <fullName evidence="1">Uncharacterized protein</fullName>
    </submittedName>
</protein>
<comment type="caution">
    <text evidence="1">The sequence shown here is derived from an EMBL/GenBank/DDBJ whole genome shotgun (WGS) entry which is preliminary data.</text>
</comment>
<dbReference type="AlphaFoldDB" id="A0A8S2ZD64"/>